<dbReference type="InterPro" id="IPR054000">
    <property type="entry name" value="MLKL_N"/>
</dbReference>
<dbReference type="Proteomes" id="UP001212841">
    <property type="component" value="Unassembled WGS sequence"/>
</dbReference>
<accession>A0AAD5SCH8</accession>
<dbReference type="InterPro" id="IPR036537">
    <property type="entry name" value="Adaptor_Cbl_N_dom_sf"/>
</dbReference>
<gene>
    <name evidence="3" type="ORF">HK097_007078</name>
</gene>
<feature type="region of interest" description="Disordered" evidence="1">
    <location>
        <begin position="1"/>
        <end position="52"/>
    </location>
</feature>
<sequence>MSRPNNQLPTHLLPARRTTPDRSTMMSSTPMRPAHVTSPPVTPPPRSRSKGLDETYDELEKMLHEMNAPKSPPVERGDQLMDKADGLWSKGVSIVENGMARHANAQANIAMVKKGYDLVNSATNGEIGKAITNVLQSPAIERAIHIADGLVDLGKTLPFVAPIFTVLKVIIDVEQKARDAASKCEDLLERINFMTSQLLVLKKVKIIETVQSVVARMEKVLKEAASLIVAYRKQGPIARRLNMGNKDKFIGATSSIKVVTDDLMLTLQVQHTAQMDVLERAVPQDPEDEAAEEFVKANGGEEAVKANPQLVAQFAQSVKLTMDDTVMLELQSSISDLLQEQTDAINHLLQQNVTAAVVDGIKGFATELKAAEDQRDREAKKICVQCTEYYRETVNTESACKFHLANYVTNSRDNTYPCCGRKEPCKENYHRSEHHCEWHYGAFYTRSQQLLNYTDTVEWFSNIEEKDYEDESHEQKVGVGKVVRWTSRASMITEAVLLIRVGYVWYQQEYFMQTYTPEKVDEIIMKGGKDLVIAKIGDDDAYAMAEWMRDGSGGFGGIRVVAKVKSSPTPTVHEMDIDFDTMEQIGETRVVSEARLKPFKPLSAYTLPETIRTGGTLTGQPARKVRTDFKTISQSASLSLVITPSSNPPLVANPQWAYIKCDQLIGTVSIFNKSKTSDPATIMSVKAHWRLVGDESDKDWKEVTELEVNDPQHLPFNIDSRQSITMKFTATVPRNEEDCKKEIRWYNKAFVARHRPLRLRLTFVDLEGEEASSIMEYIFQPYRVDEKKDEDFAFFHIDHFDLMQRFSVRVDKDSWGENVIRIPGKEFNVASLNQIVYQARKSGVTEVNLEINHKWEDAGLEWNAWALVDLSCLRVYALKIRILEVEKDGRRGGLACFGYVAVPVYGVEEGKEQEGRPISYAEESVGLPELETVEVVEYKDEDGLDDIVPEPPKLVEEVRSVLPGSAPIGMAGGPVSFAVPEVVEKQFVAIGGSLEKLAAGSGVVPPALEKKIASIDKHLEKMAEQSGVLPPGLEARLASIDGTLGKIADAGLALPPALEVQLSAINKTLGEVAKSAAINAEVASTRSISPVVTAAPVLPAAPAAEFPPGLEKQLADLNDNLGAIAMTAIANTKAPAPVPAPTSPAPAPTSPGLEKQLATLNRNLENLALNAIAGMPPAAPPAARSSDSPVPASPIPNSNPTFDRRLASIDLNLERIASAMPTSTSTDLDERLVSIDRSLSRMADAFERMVGVLGNLAETQNAVEALVGVMGKFADRD</sequence>
<organism evidence="3 4">
    <name type="scientific">Rhizophlyctis rosea</name>
    <dbReference type="NCBI Taxonomy" id="64517"/>
    <lineage>
        <taxon>Eukaryota</taxon>
        <taxon>Fungi</taxon>
        <taxon>Fungi incertae sedis</taxon>
        <taxon>Chytridiomycota</taxon>
        <taxon>Chytridiomycota incertae sedis</taxon>
        <taxon>Chytridiomycetes</taxon>
        <taxon>Rhizophlyctidales</taxon>
        <taxon>Rhizophlyctidaceae</taxon>
        <taxon>Rhizophlyctis</taxon>
    </lineage>
</organism>
<feature type="region of interest" description="Disordered" evidence="1">
    <location>
        <begin position="1177"/>
        <end position="1201"/>
    </location>
</feature>
<dbReference type="EMBL" id="JADGJD010000345">
    <property type="protein sequence ID" value="KAJ3051910.1"/>
    <property type="molecule type" value="Genomic_DNA"/>
</dbReference>
<keyword evidence="4" id="KW-1185">Reference proteome</keyword>
<feature type="domain" description="Mixed lineage kinase" evidence="2">
    <location>
        <begin position="168"/>
        <end position="290"/>
    </location>
</feature>
<evidence type="ECO:0000259" key="2">
    <source>
        <dbReference type="Pfam" id="PF22215"/>
    </source>
</evidence>
<evidence type="ECO:0000313" key="3">
    <source>
        <dbReference type="EMBL" id="KAJ3051910.1"/>
    </source>
</evidence>
<feature type="compositionally biased region" description="Polar residues" evidence="1">
    <location>
        <begin position="21"/>
        <end position="30"/>
    </location>
</feature>
<dbReference type="CDD" id="cd21037">
    <property type="entry name" value="MLKL_NTD"/>
    <property type="match status" value="1"/>
</dbReference>
<evidence type="ECO:0000313" key="4">
    <source>
        <dbReference type="Proteomes" id="UP001212841"/>
    </source>
</evidence>
<name>A0AAD5SCH8_9FUNG</name>
<proteinExistence type="predicted"/>
<dbReference type="GO" id="GO:0007166">
    <property type="term" value="P:cell surface receptor signaling pathway"/>
    <property type="evidence" value="ECO:0007669"/>
    <property type="project" value="InterPro"/>
</dbReference>
<dbReference type="InterPro" id="IPR059179">
    <property type="entry name" value="MLKL-like_MCAfunc"/>
</dbReference>
<protein>
    <recommendedName>
        <fullName evidence="2">Mixed lineage kinase domain-containing protein</fullName>
    </recommendedName>
</protein>
<reference evidence="3" key="1">
    <citation type="submission" date="2020-05" db="EMBL/GenBank/DDBJ databases">
        <title>Phylogenomic resolution of chytrid fungi.</title>
        <authorList>
            <person name="Stajich J.E."/>
            <person name="Amses K."/>
            <person name="Simmons R."/>
            <person name="Seto K."/>
            <person name="Myers J."/>
            <person name="Bonds A."/>
            <person name="Quandt C.A."/>
            <person name="Barry K."/>
            <person name="Liu P."/>
            <person name="Grigoriev I."/>
            <person name="Longcore J.E."/>
            <person name="James T.Y."/>
        </authorList>
    </citation>
    <scope>NUCLEOTIDE SEQUENCE</scope>
    <source>
        <strain evidence="3">JEL0318</strain>
    </source>
</reference>
<feature type="compositionally biased region" description="Low complexity" evidence="1">
    <location>
        <begin position="1177"/>
        <end position="1190"/>
    </location>
</feature>
<comment type="caution">
    <text evidence="3">The sequence shown here is derived from an EMBL/GenBank/DDBJ whole genome shotgun (WGS) entry which is preliminary data.</text>
</comment>
<evidence type="ECO:0000256" key="1">
    <source>
        <dbReference type="SAM" id="MobiDB-lite"/>
    </source>
</evidence>
<dbReference type="Pfam" id="PF22215">
    <property type="entry name" value="MLKL_N"/>
    <property type="match status" value="1"/>
</dbReference>
<dbReference type="AlphaFoldDB" id="A0AAD5SCH8"/>
<dbReference type="Gene3D" id="1.20.930.20">
    <property type="entry name" value="Adaptor protein Cbl, N-terminal domain"/>
    <property type="match status" value="1"/>
</dbReference>